<keyword evidence="3" id="KW-1185">Reference proteome</keyword>
<gene>
    <name evidence="2" type="primary">182</name>
    <name evidence="2" type="ORF">SEA_STORMAGEDDON_182</name>
</gene>
<dbReference type="RefSeq" id="YP_010059657.1">
    <property type="nucleotide sequence ID" value="NC_054726.1"/>
</dbReference>
<accession>A0A649VSZ0</accession>
<organism evidence="2 3">
    <name type="scientific">Gordonia phage Stormageddon</name>
    <dbReference type="NCBI Taxonomy" id="2656541"/>
    <lineage>
        <taxon>Viruses</taxon>
        <taxon>Duplodnaviria</taxon>
        <taxon>Heunggongvirae</taxon>
        <taxon>Uroviricota</taxon>
        <taxon>Caudoviricetes</taxon>
        <taxon>Stormageddonvirus</taxon>
        <taxon>Stormageddonvirus Stormageddon</taxon>
    </lineage>
</organism>
<reference evidence="2 3" key="1">
    <citation type="submission" date="2019-10" db="EMBL/GenBank/DDBJ databases">
        <authorList>
            <person name="Garlena R.A."/>
            <person name="Russell D.A."/>
            <person name="Pope W.H."/>
            <person name="Jacobs-Sera D."/>
            <person name="Hatfull G.F."/>
        </authorList>
    </citation>
    <scope>NUCLEOTIDE SEQUENCE [LARGE SCALE GENOMIC DNA]</scope>
</reference>
<sequence length="211" mass="23603">MPILTIDGIEVTMTVAEFVEYQRLSKAEPPPTPEPEPRKTRGSSRKRNDAERRRMELQRQGYANVTNLMSTIVFVHSVLEYVVPGSESYDMDGVEGRHGWLLSRESGEVNRLNRYVSVARSLQPGVGEYLWPPAIAAALICIEIDYGVDTAIAAQGALSRRGVITAVVKLHSKAFLKLSEQDRAAGHIRLHRNQQMEVWSGTYDLLVKAVE</sequence>
<protein>
    <submittedName>
        <fullName evidence="2">Uncharacterized protein</fullName>
    </submittedName>
</protein>
<proteinExistence type="predicted"/>
<evidence type="ECO:0000256" key="1">
    <source>
        <dbReference type="SAM" id="MobiDB-lite"/>
    </source>
</evidence>
<dbReference type="GeneID" id="64766889"/>
<dbReference type="KEGG" id="vg:64766889"/>
<name>A0A649VSZ0_9CAUD</name>
<evidence type="ECO:0000313" key="3">
    <source>
        <dbReference type="Proteomes" id="UP000423065"/>
    </source>
</evidence>
<feature type="region of interest" description="Disordered" evidence="1">
    <location>
        <begin position="23"/>
        <end position="52"/>
    </location>
</feature>
<dbReference type="Proteomes" id="UP000423065">
    <property type="component" value="Segment"/>
</dbReference>
<evidence type="ECO:0000313" key="2">
    <source>
        <dbReference type="EMBL" id="QGJ95042.1"/>
    </source>
</evidence>
<dbReference type="EMBL" id="MN586040">
    <property type="protein sequence ID" value="QGJ95042.1"/>
    <property type="molecule type" value="Genomic_DNA"/>
</dbReference>